<sequence>MVLETKLISTGNEELDLKLAGGLPVPLLIVIEGEHGTGKTVLVQQFVYGALKSGLRVVVITTETTTVGYIRQMLGVGFNILDYFIKGDLKVYSTRLPRVRWVESTGRDLLALTQDHMIAKIDTYDMYVIDSFSILIRGSKTEDIANFLTTVRKLVDKGKSFILTIHPGGLEETIYLNLKAIADGYMELKNAEMGGRVLKVMNIIKLKGVPTTFDNVITFDIDPAFGIKLVPMALSKV</sequence>
<dbReference type="RefSeq" id="WP_014767274.1">
    <property type="nucleotide sequence ID" value="NC_018001.1"/>
</dbReference>
<keyword evidence="4" id="KW-0966">Cell projection</keyword>
<dbReference type="GO" id="GO:0005524">
    <property type="term" value="F:ATP binding"/>
    <property type="evidence" value="ECO:0007669"/>
    <property type="project" value="UniProtKB-KW"/>
</dbReference>
<dbReference type="KEGG" id="dfd:Desfe_0468"/>
<protein>
    <submittedName>
        <fullName evidence="4">Flagella biosynthesis ATPase</fullName>
    </submittedName>
</protein>
<dbReference type="OrthoDB" id="63735at2157"/>
<dbReference type="AlphaFoldDB" id="I3XQZ9"/>
<gene>
    <name evidence="4" type="ORF">Desfe_0468</name>
</gene>
<keyword evidence="4" id="KW-0969">Cilium</keyword>
<dbReference type="NCBIfam" id="NF004723">
    <property type="entry name" value="PRK06067.1"/>
    <property type="match status" value="1"/>
</dbReference>
<keyword evidence="1" id="KW-0547">Nucleotide-binding</keyword>
<dbReference type="InterPro" id="IPR014774">
    <property type="entry name" value="KaiC-like_dom"/>
</dbReference>
<organism evidence="4 5">
    <name type="scientific">Desulfurococcus amylolyticus DSM 16532</name>
    <dbReference type="NCBI Taxonomy" id="768672"/>
    <lineage>
        <taxon>Archaea</taxon>
        <taxon>Thermoproteota</taxon>
        <taxon>Thermoprotei</taxon>
        <taxon>Desulfurococcales</taxon>
        <taxon>Desulfurococcaceae</taxon>
        <taxon>Desulfurococcus</taxon>
    </lineage>
</organism>
<dbReference type="EMBL" id="CP003321">
    <property type="protein sequence ID" value="AFL66373.1"/>
    <property type="molecule type" value="Genomic_DNA"/>
</dbReference>
<dbReference type="GeneID" id="13062157"/>
<dbReference type="eggNOG" id="arCOG04148">
    <property type="taxonomic scope" value="Archaea"/>
</dbReference>
<keyword evidence="5" id="KW-1185">Reference proteome</keyword>
<evidence type="ECO:0000256" key="2">
    <source>
        <dbReference type="ARBA" id="ARBA00022840"/>
    </source>
</evidence>
<keyword evidence="2" id="KW-0067">ATP-binding</keyword>
<dbReference type="Proteomes" id="UP000006175">
    <property type="component" value="Chromosome"/>
</dbReference>
<dbReference type="SUPFAM" id="SSF52540">
    <property type="entry name" value="P-loop containing nucleoside triphosphate hydrolases"/>
    <property type="match status" value="1"/>
</dbReference>
<dbReference type="HOGENOM" id="CLU_094838_1_0_2"/>
<dbReference type="PANTHER" id="PTHR43637">
    <property type="entry name" value="UPF0273 PROTEIN TM_0370"/>
    <property type="match status" value="1"/>
</dbReference>
<proteinExistence type="predicted"/>
<reference evidence="4 5" key="1">
    <citation type="journal article" date="2012" name="J. Bacteriol.">
        <title>Complete Genome Sequence of Desulfurococcus fermentans, a Hyperthermophilic Cellulolytic Crenarchaeon Isolated from a Freshwater Hot Spring in Kamchatka, Russia.</title>
        <authorList>
            <person name="Susanti D."/>
            <person name="Johnson E.F."/>
            <person name="Rodriguez J.R."/>
            <person name="Anderson I."/>
            <person name="Perevalova A.A."/>
            <person name="Kyrpides N."/>
            <person name="Lucas S."/>
            <person name="Han J."/>
            <person name="Lapidus A."/>
            <person name="Cheng J.F."/>
            <person name="Goodwin L."/>
            <person name="Pitluck S."/>
            <person name="Mavrommatis K."/>
            <person name="Peters L."/>
            <person name="Land M.L."/>
            <person name="Hauser L."/>
            <person name="Gopalan V."/>
            <person name="Chan P.P."/>
            <person name="Lowe T.M."/>
            <person name="Atomi H."/>
            <person name="Bonch-Osmolovskaya E.A."/>
            <person name="Woyke T."/>
            <person name="Mukhopadhyay B."/>
        </authorList>
    </citation>
    <scope>NUCLEOTIDE SEQUENCE [LARGE SCALE GENOMIC DNA]</scope>
    <source>
        <strain evidence="4 5">DSM 16532</strain>
    </source>
</reference>
<dbReference type="Pfam" id="PF06745">
    <property type="entry name" value="ATPase"/>
    <property type="match status" value="1"/>
</dbReference>
<dbReference type="InterPro" id="IPR027417">
    <property type="entry name" value="P-loop_NTPase"/>
</dbReference>
<accession>I3XQZ9</accession>
<dbReference type="Gene3D" id="3.40.50.300">
    <property type="entry name" value="P-loop containing nucleotide triphosphate hydrolases"/>
    <property type="match status" value="1"/>
</dbReference>
<name>I3XQZ9_DESAM</name>
<feature type="domain" description="KaiC-like" evidence="3">
    <location>
        <begin position="9"/>
        <end position="231"/>
    </location>
</feature>
<evidence type="ECO:0000313" key="4">
    <source>
        <dbReference type="EMBL" id="AFL66373.1"/>
    </source>
</evidence>
<evidence type="ECO:0000313" key="5">
    <source>
        <dbReference type="Proteomes" id="UP000006175"/>
    </source>
</evidence>
<evidence type="ECO:0000256" key="1">
    <source>
        <dbReference type="ARBA" id="ARBA00022741"/>
    </source>
</evidence>
<dbReference type="PANTHER" id="PTHR43637:SF3">
    <property type="entry name" value="FLAGELLA-RELATED PROTEIN H-RELATED"/>
    <property type="match status" value="1"/>
</dbReference>
<keyword evidence="4" id="KW-0282">Flagellum</keyword>
<evidence type="ECO:0000259" key="3">
    <source>
        <dbReference type="Pfam" id="PF06745"/>
    </source>
</evidence>